<dbReference type="Pfam" id="PF01593">
    <property type="entry name" value="Amino_oxidase"/>
    <property type="match status" value="1"/>
</dbReference>
<dbReference type="InterPro" id="IPR050464">
    <property type="entry name" value="Zeta_carotene_desat/Oxidored"/>
</dbReference>
<feature type="domain" description="Amine oxidase" evidence="12">
    <location>
        <begin position="3"/>
        <end position="455"/>
    </location>
</feature>
<evidence type="ECO:0000256" key="3">
    <source>
        <dbReference type="ARBA" id="ARBA00004744"/>
    </source>
</evidence>
<evidence type="ECO:0000256" key="4">
    <source>
        <dbReference type="ARBA" id="ARBA00008310"/>
    </source>
</evidence>
<comment type="pathway">
    <text evidence="3 11">Porphyrin-containing compound metabolism; protoheme biosynthesis.</text>
</comment>
<keyword evidence="7 11" id="KW-0285">Flavoprotein</keyword>
<dbReference type="GO" id="GO:0004729">
    <property type="term" value="F:oxygen-dependent protoporphyrinogen oxidase activity"/>
    <property type="evidence" value="ECO:0007669"/>
    <property type="project" value="UniProtKB-UniRule"/>
</dbReference>
<evidence type="ECO:0000313" key="13">
    <source>
        <dbReference type="EMBL" id="SDX00918.1"/>
    </source>
</evidence>
<dbReference type="Gene3D" id="1.10.3110.10">
    <property type="entry name" value="protoporphyrinogen ix oxidase, domain 3"/>
    <property type="match status" value="1"/>
</dbReference>
<dbReference type="PANTHER" id="PTHR42923">
    <property type="entry name" value="PROTOPORPHYRINOGEN OXIDASE"/>
    <property type="match status" value="1"/>
</dbReference>
<sequence length="464" mass="51849">MTAALRLRQWSESTKQSENPMDIQCMVCEQSEKFGGKIRTLKSNRLVIETGPDSIFTRNPAAIEFMQELGLSDDIVQISSSCGTLVWHDNKLQPLPQGFNTGVPSDLLSLASTELLSTAGKCRALEDLFTPGKLSEQDVSLGEFLRKRLGDELVEVLAAPLLAGIHAGSIDNMSLDANMPVLRQWYMKHRSLIIGALQHRHQSSVEEQSPRPTFISLRGGLIQLIESLVARLQDNTDLRLVTQATSIDRTEDGKYKIFLDNNGHKFSVKADAIILTTPTYIAAELLNRLNPLPETFTQIRYVSTATITFVYSSTSVPSELAMNGFLIPRVEGCTITACTIVSNKWPHTSTEDQVLIRCYVGRDGCQEAVFWSDEDLILAAREDLRRILAITQNPSDIVLKRWNHAMPQYDVGHKERIDKIYHDLQKYPGLFVAGAAYRGVGIPDCISDAGHTVERLKEYFGQRR</sequence>
<evidence type="ECO:0000256" key="2">
    <source>
        <dbReference type="ARBA" id="ARBA00001974"/>
    </source>
</evidence>
<evidence type="ECO:0000256" key="7">
    <source>
        <dbReference type="ARBA" id="ARBA00022630"/>
    </source>
</evidence>
<keyword evidence="9 11" id="KW-0560">Oxidoreductase</keyword>
<gene>
    <name evidence="13" type="ORF">SAMN04489725_12919</name>
</gene>
<proteinExistence type="inferred from homology"/>
<reference evidence="14" key="1">
    <citation type="submission" date="2016-10" db="EMBL/GenBank/DDBJ databases">
        <authorList>
            <person name="Varghese N."/>
        </authorList>
    </citation>
    <scope>NUCLEOTIDE SEQUENCE [LARGE SCALE GENOMIC DNA]</scope>
    <source>
        <strain evidence="14">DSM 12489</strain>
    </source>
</reference>
<evidence type="ECO:0000256" key="11">
    <source>
        <dbReference type="RuleBase" id="RU364052"/>
    </source>
</evidence>
<evidence type="ECO:0000256" key="9">
    <source>
        <dbReference type="ARBA" id="ARBA00023002"/>
    </source>
</evidence>
<dbReference type="InterPro" id="IPR036188">
    <property type="entry name" value="FAD/NAD-bd_sf"/>
</dbReference>
<name>A0A1H2Y7W4_9BACL</name>
<organism evidence="13 14">
    <name type="scientific">Alicyclobacillus hesperidum</name>
    <dbReference type="NCBI Taxonomy" id="89784"/>
    <lineage>
        <taxon>Bacteria</taxon>
        <taxon>Bacillati</taxon>
        <taxon>Bacillota</taxon>
        <taxon>Bacilli</taxon>
        <taxon>Bacillales</taxon>
        <taxon>Alicyclobacillaceae</taxon>
        <taxon>Alicyclobacillus</taxon>
    </lineage>
</organism>
<dbReference type="InterPro" id="IPR002937">
    <property type="entry name" value="Amino_oxidase"/>
</dbReference>
<comment type="subcellular location">
    <subcellularLocation>
        <location evidence="11">Cytoplasm</location>
    </subcellularLocation>
</comment>
<dbReference type="EMBL" id="FNOJ01000029">
    <property type="protein sequence ID" value="SDX00918.1"/>
    <property type="molecule type" value="Genomic_DNA"/>
</dbReference>
<dbReference type="Gene3D" id="3.90.660.20">
    <property type="entry name" value="Protoporphyrinogen oxidase, mitochondrial, domain 2"/>
    <property type="match status" value="1"/>
</dbReference>
<evidence type="ECO:0000313" key="14">
    <source>
        <dbReference type="Proteomes" id="UP000182589"/>
    </source>
</evidence>
<dbReference type="PANTHER" id="PTHR42923:SF3">
    <property type="entry name" value="PROTOPORPHYRINOGEN OXIDASE"/>
    <property type="match status" value="1"/>
</dbReference>
<dbReference type="Gene3D" id="3.50.50.60">
    <property type="entry name" value="FAD/NAD(P)-binding domain"/>
    <property type="match status" value="1"/>
</dbReference>
<evidence type="ECO:0000256" key="10">
    <source>
        <dbReference type="ARBA" id="ARBA00023133"/>
    </source>
</evidence>
<dbReference type="GO" id="GO:0006783">
    <property type="term" value="P:heme biosynthetic process"/>
    <property type="evidence" value="ECO:0007669"/>
    <property type="project" value="UniProtKB-UniRule"/>
</dbReference>
<comment type="cofactor">
    <cofactor evidence="2 11">
        <name>FAD</name>
        <dbReference type="ChEBI" id="CHEBI:57692"/>
    </cofactor>
</comment>
<dbReference type="GO" id="GO:0005737">
    <property type="term" value="C:cytoplasm"/>
    <property type="evidence" value="ECO:0007669"/>
    <property type="project" value="UniProtKB-SubCell"/>
</dbReference>
<dbReference type="EC" id="1.3.3.15" evidence="5 11"/>
<dbReference type="Proteomes" id="UP000182589">
    <property type="component" value="Unassembled WGS sequence"/>
</dbReference>
<dbReference type="STRING" id="89784.SAMN04489725_12919"/>
<comment type="function">
    <text evidence="11">Involved in coproporphyrin-dependent heme b biosynthesis. Catalyzes the oxidation of coproporphyrinogen III to coproporphyrin III.</text>
</comment>
<comment type="similarity">
    <text evidence="4 11">Belongs to the protoporphyrinogen/coproporphyrinogen oxidase family. Coproporphyrinogen III oxidase subfamily.</text>
</comment>
<evidence type="ECO:0000259" key="12">
    <source>
        <dbReference type="Pfam" id="PF01593"/>
    </source>
</evidence>
<dbReference type="AlphaFoldDB" id="A0A1H2Y7W4"/>
<evidence type="ECO:0000256" key="8">
    <source>
        <dbReference type="ARBA" id="ARBA00022827"/>
    </source>
</evidence>
<keyword evidence="8 11" id="KW-0274">FAD</keyword>
<dbReference type="UniPathway" id="UPA00252"/>
<comment type="catalytic activity">
    <reaction evidence="1">
        <text>coproporphyrinogen III + 3 O2 = coproporphyrin III + 3 H2O2</text>
        <dbReference type="Rhea" id="RHEA:43436"/>
        <dbReference type="ChEBI" id="CHEBI:15379"/>
        <dbReference type="ChEBI" id="CHEBI:16240"/>
        <dbReference type="ChEBI" id="CHEBI:57309"/>
        <dbReference type="ChEBI" id="CHEBI:131725"/>
        <dbReference type="EC" id="1.3.3.15"/>
    </reaction>
    <physiologicalReaction direction="left-to-right" evidence="1">
        <dbReference type="Rhea" id="RHEA:43437"/>
    </physiologicalReaction>
</comment>
<keyword evidence="14" id="KW-1185">Reference proteome</keyword>
<keyword evidence="10 11" id="KW-0350">Heme biosynthesis</keyword>
<dbReference type="SUPFAM" id="SSF54373">
    <property type="entry name" value="FAD-linked reductases, C-terminal domain"/>
    <property type="match status" value="1"/>
</dbReference>
<accession>A0A1H2Y7W4</accession>
<dbReference type="InterPro" id="IPR004572">
    <property type="entry name" value="Protoporphyrinogen_oxidase"/>
</dbReference>
<protein>
    <recommendedName>
        <fullName evidence="6 11">Coproporphyrinogen III oxidase</fullName>
        <ecNumber evidence="5 11">1.3.3.15</ecNumber>
    </recommendedName>
</protein>
<evidence type="ECO:0000256" key="6">
    <source>
        <dbReference type="ARBA" id="ARBA00019046"/>
    </source>
</evidence>
<dbReference type="NCBIfam" id="TIGR00562">
    <property type="entry name" value="proto_IX_ox"/>
    <property type="match status" value="1"/>
</dbReference>
<dbReference type="SUPFAM" id="SSF51905">
    <property type="entry name" value="FAD/NAD(P)-binding domain"/>
    <property type="match status" value="1"/>
</dbReference>
<evidence type="ECO:0000256" key="1">
    <source>
        <dbReference type="ARBA" id="ARBA00001755"/>
    </source>
</evidence>
<evidence type="ECO:0000256" key="5">
    <source>
        <dbReference type="ARBA" id="ARBA00012402"/>
    </source>
</evidence>
<keyword evidence="11" id="KW-0963">Cytoplasm</keyword>